<feature type="transmembrane region" description="Helical" evidence="1">
    <location>
        <begin position="85"/>
        <end position="108"/>
    </location>
</feature>
<comment type="caution">
    <text evidence="2">The sequence shown here is derived from an EMBL/GenBank/DDBJ whole genome shotgun (WGS) entry which is preliminary data.</text>
</comment>
<sequence>MTYATWEIWALIAGMAVGTFLIRFSFLGLIGGRELPPWVQRHLRYTPVAVLPALVAPLVAWPEATGGQPDLARILAALVTAASGYITRSLLAAIACGLGTLYFALYLLG</sequence>
<dbReference type="OrthoDB" id="6119856at2"/>
<evidence type="ECO:0000313" key="2">
    <source>
        <dbReference type="EMBL" id="PRY24346.1"/>
    </source>
</evidence>
<dbReference type="Proteomes" id="UP000239480">
    <property type="component" value="Unassembled WGS sequence"/>
</dbReference>
<keyword evidence="1" id="KW-0472">Membrane</keyword>
<dbReference type="Pfam" id="PF05437">
    <property type="entry name" value="AzlD"/>
    <property type="match status" value="1"/>
</dbReference>
<proteinExistence type="predicted"/>
<dbReference type="InterPro" id="IPR008407">
    <property type="entry name" value="Brnchd-chn_aa_trnsp_AzlD"/>
</dbReference>
<reference evidence="2 3" key="1">
    <citation type="submission" date="2018-03" db="EMBL/GenBank/DDBJ databases">
        <title>Genomic Encyclopedia of Archaeal and Bacterial Type Strains, Phase II (KMG-II): from individual species to whole genera.</title>
        <authorList>
            <person name="Goeker M."/>
        </authorList>
    </citation>
    <scope>NUCLEOTIDE SEQUENCE [LARGE SCALE GENOMIC DNA]</scope>
    <source>
        <strain evidence="2 3">DSM 29328</strain>
    </source>
</reference>
<keyword evidence="1" id="KW-1133">Transmembrane helix</keyword>
<protein>
    <submittedName>
        <fullName evidence="2">Branched-subunit amino acid transport protein</fullName>
    </submittedName>
</protein>
<dbReference type="AlphaFoldDB" id="A0A2T0RT30"/>
<keyword evidence="1" id="KW-0812">Transmembrane</keyword>
<evidence type="ECO:0000313" key="3">
    <source>
        <dbReference type="Proteomes" id="UP000239480"/>
    </source>
</evidence>
<keyword evidence="3" id="KW-1185">Reference proteome</keyword>
<accession>A0A2T0RT30</accession>
<gene>
    <name evidence="2" type="ORF">CLV78_103212</name>
</gene>
<feature type="transmembrane region" description="Helical" evidence="1">
    <location>
        <begin position="42"/>
        <end position="61"/>
    </location>
</feature>
<dbReference type="RefSeq" id="WP_106204721.1">
    <property type="nucleotide sequence ID" value="NZ_PVTD01000003.1"/>
</dbReference>
<dbReference type="EMBL" id="PVTD01000003">
    <property type="protein sequence ID" value="PRY24346.1"/>
    <property type="molecule type" value="Genomic_DNA"/>
</dbReference>
<evidence type="ECO:0000256" key="1">
    <source>
        <dbReference type="SAM" id="Phobius"/>
    </source>
</evidence>
<feature type="transmembrane region" description="Helical" evidence="1">
    <location>
        <begin position="6"/>
        <end position="30"/>
    </location>
</feature>
<organism evidence="2 3">
    <name type="scientific">Aliiruegeria haliotis</name>
    <dbReference type="NCBI Taxonomy" id="1280846"/>
    <lineage>
        <taxon>Bacteria</taxon>
        <taxon>Pseudomonadati</taxon>
        <taxon>Pseudomonadota</taxon>
        <taxon>Alphaproteobacteria</taxon>
        <taxon>Rhodobacterales</taxon>
        <taxon>Roseobacteraceae</taxon>
        <taxon>Aliiruegeria</taxon>
    </lineage>
</organism>
<name>A0A2T0RT30_9RHOB</name>